<dbReference type="EMBL" id="JBCHKQ010000001">
    <property type="protein sequence ID" value="MEM5947139.1"/>
    <property type="molecule type" value="Genomic_DNA"/>
</dbReference>
<dbReference type="SMART" id="SM00267">
    <property type="entry name" value="GGDEF"/>
    <property type="match status" value="1"/>
</dbReference>
<dbReference type="InterPro" id="IPR035965">
    <property type="entry name" value="PAS-like_dom_sf"/>
</dbReference>
<dbReference type="SUPFAM" id="SSF55073">
    <property type="entry name" value="Nucleotide cyclase"/>
    <property type="match status" value="1"/>
</dbReference>
<evidence type="ECO:0000313" key="7">
    <source>
        <dbReference type="Proteomes" id="UP001466331"/>
    </source>
</evidence>
<dbReference type="Pfam" id="PF00990">
    <property type="entry name" value="GGDEF"/>
    <property type="match status" value="1"/>
</dbReference>
<dbReference type="Proteomes" id="UP001466331">
    <property type="component" value="Unassembled WGS sequence"/>
</dbReference>
<dbReference type="SUPFAM" id="SSF55785">
    <property type="entry name" value="PYP-like sensor domain (PAS domain)"/>
    <property type="match status" value="1"/>
</dbReference>
<dbReference type="EC" id="2.7.7.65" evidence="1"/>
<dbReference type="InterPro" id="IPR050469">
    <property type="entry name" value="Diguanylate_Cyclase"/>
</dbReference>
<accession>A0ABU9U904</accession>
<reference evidence="6 7" key="1">
    <citation type="submission" date="2024-03" db="EMBL/GenBank/DDBJ databases">
        <title>Ignisphaera cupida sp. nov., a hyperthermophilic hydrolytic archaeon from a hot spring of Kamchatka, and proposal of Ignisphaeraceae fam. nov.</title>
        <authorList>
            <person name="Podosokorskaya O.A."/>
            <person name="Elcheninov A.G."/>
            <person name="Maltseva A.I."/>
            <person name="Zayulina K.S."/>
            <person name="Novikov A."/>
            <person name="Merkel A.Y."/>
        </authorList>
    </citation>
    <scope>NUCLEOTIDE SEQUENCE [LARGE SCALE GENOMIC DNA]</scope>
    <source>
        <strain evidence="6 7">38H-sp</strain>
    </source>
</reference>
<dbReference type="Gene3D" id="3.30.70.270">
    <property type="match status" value="1"/>
</dbReference>
<feature type="domain" description="PAS" evidence="4">
    <location>
        <begin position="21"/>
        <end position="84"/>
    </location>
</feature>
<dbReference type="NCBIfam" id="TIGR00254">
    <property type="entry name" value="GGDEF"/>
    <property type="match status" value="1"/>
</dbReference>
<name>A0ABU9U904_9SPIR</name>
<dbReference type="PROSITE" id="PS50887">
    <property type="entry name" value="GGDEF"/>
    <property type="match status" value="1"/>
</dbReference>
<evidence type="ECO:0000259" key="5">
    <source>
        <dbReference type="PROSITE" id="PS50887"/>
    </source>
</evidence>
<dbReference type="SMART" id="SM00091">
    <property type="entry name" value="PAS"/>
    <property type="match status" value="1"/>
</dbReference>
<feature type="region of interest" description="Disordered" evidence="3">
    <location>
        <begin position="178"/>
        <end position="205"/>
    </location>
</feature>
<protein>
    <recommendedName>
        <fullName evidence="1">diguanylate cyclase</fullName>
        <ecNumber evidence="1">2.7.7.65</ecNumber>
    </recommendedName>
</protein>
<dbReference type="PROSITE" id="PS50112">
    <property type="entry name" value="PAS"/>
    <property type="match status" value="1"/>
</dbReference>
<dbReference type="InterPro" id="IPR043128">
    <property type="entry name" value="Rev_trsase/Diguanyl_cyclase"/>
</dbReference>
<dbReference type="InterPro" id="IPR029787">
    <property type="entry name" value="Nucleotide_cyclase"/>
</dbReference>
<dbReference type="Pfam" id="PF00989">
    <property type="entry name" value="PAS"/>
    <property type="match status" value="1"/>
</dbReference>
<evidence type="ECO:0000256" key="1">
    <source>
        <dbReference type="ARBA" id="ARBA00012528"/>
    </source>
</evidence>
<evidence type="ECO:0000313" key="6">
    <source>
        <dbReference type="EMBL" id="MEM5947139.1"/>
    </source>
</evidence>
<comment type="catalytic activity">
    <reaction evidence="2">
        <text>2 GTP = 3',3'-c-di-GMP + 2 diphosphate</text>
        <dbReference type="Rhea" id="RHEA:24898"/>
        <dbReference type="ChEBI" id="CHEBI:33019"/>
        <dbReference type="ChEBI" id="CHEBI:37565"/>
        <dbReference type="ChEBI" id="CHEBI:58805"/>
        <dbReference type="EC" id="2.7.7.65"/>
    </reaction>
</comment>
<dbReference type="GO" id="GO:0052621">
    <property type="term" value="F:diguanylate cyclase activity"/>
    <property type="evidence" value="ECO:0007669"/>
    <property type="project" value="UniProtKB-EC"/>
</dbReference>
<keyword evidence="6" id="KW-0548">Nucleotidyltransferase</keyword>
<comment type="caution">
    <text evidence="6">The sequence shown here is derived from an EMBL/GenBank/DDBJ whole genome shotgun (WGS) entry which is preliminary data.</text>
</comment>
<gene>
    <name evidence="6" type="ORF">WKV44_01125</name>
</gene>
<keyword evidence="7" id="KW-1185">Reference proteome</keyword>
<keyword evidence="6" id="KW-0808">Transferase</keyword>
<proteinExistence type="predicted"/>
<dbReference type="PANTHER" id="PTHR45138">
    <property type="entry name" value="REGULATORY COMPONENTS OF SENSORY TRANSDUCTION SYSTEM"/>
    <property type="match status" value="1"/>
</dbReference>
<evidence type="ECO:0000256" key="3">
    <source>
        <dbReference type="SAM" id="MobiDB-lite"/>
    </source>
</evidence>
<dbReference type="InterPro" id="IPR000160">
    <property type="entry name" value="GGDEF_dom"/>
</dbReference>
<dbReference type="InterPro" id="IPR000014">
    <property type="entry name" value="PAS"/>
</dbReference>
<evidence type="ECO:0000259" key="4">
    <source>
        <dbReference type="PROSITE" id="PS50112"/>
    </source>
</evidence>
<dbReference type="InterPro" id="IPR013767">
    <property type="entry name" value="PAS_fold"/>
</dbReference>
<organism evidence="6 7">
    <name type="scientific">Rarispira pelagica</name>
    <dbReference type="NCBI Taxonomy" id="3141764"/>
    <lineage>
        <taxon>Bacteria</taxon>
        <taxon>Pseudomonadati</taxon>
        <taxon>Spirochaetota</taxon>
        <taxon>Spirochaetia</taxon>
        <taxon>Winmispirales</taxon>
        <taxon>Winmispiraceae</taxon>
        <taxon>Rarispira</taxon>
    </lineage>
</organism>
<dbReference type="CDD" id="cd00130">
    <property type="entry name" value="PAS"/>
    <property type="match status" value="1"/>
</dbReference>
<sequence length="339" mass="38818">MDIINPLNKGKEPISPASLALLDAISTGLFLITEFWTVLFWNRRMTEFTGIEELDVRGRDIRDFLPELSNNKYKILMEMLFKEGAPVILSPQLHKKLYKNVKNAKKEITREAFFNTTITLSQIAGTPCAVFTVEDVTDLVKRIQMYKEMKDRAIVEIERRKRTEEQLKNINKKLERTARTDPLTGLGNRREMEERLDAEMGRSSRTGSPFSIIMADIDSFKSFNDNFGHDCGDYVLVKVSQLFKHNLRKQDTISRWGGEEFLILLPDTKKEGALIAAEKLRRKIEEATFLFDGKEHKVTLTFGVAAYDNKANSVYEYIKKADQALLLGKASGKNCVYSL</sequence>
<dbReference type="Gene3D" id="3.30.450.20">
    <property type="entry name" value="PAS domain"/>
    <property type="match status" value="1"/>
</dbReference>
<dbReference type="PANTHER" id="PTHR45138:SF9">
    <property type="entry name" value="DIGUANYLATE CYCLASE DGCM-RELATED"/>
    <property type="match status" value="1"/>
</dbReference>
<dbReference type="RefSeq" id="WP_420069124.1">
    <property type="nucleotide sequence ID" value="NZ_JBCHKQ010000001.1"/>
</dbReference>
<feature type="domain" description="GGDEF" evidence="5">
    <location>
        <begin position="208"/>
        <end position="339"/>
    </location>
</feature>
<evidence type="ECO:0000256" key="2">
    <source>
        <dbReference type="ARBA" id="ARBA00034247"/>
    </source>
</evidence>
<feature type="compositionally biased region" description="Basic and acidic residues" evidence="3">
    <location>
        <begin position="188"/>
        <end position="202"/>
    </location>
</feature>
<dbReference type="CDD" id="cd01949">
    <property type="entry name" value="GGDEF"/>
    <property type="match status" value="1"/>
</dbReference>